<feature type="transmembrane region" description="Helical" evidence="1">
    <location>
        <begin position="26"/>
        <end position="50"/>
    </location>
</feature>
<evidence type="ECO:0000313" key="2">
    <source>
        <dbReference type="EMBL" id="KAK0513044.1"/>
    </source>
</evidence>
<comment type="caution">
    <text evidence="2">The sequence shown here is derived from an EMBL/GenBank/DDBJ whole genome shotgun (WGS) entry which is preliminary data.</text>
</comment>
<keyword evidence="1" id="KW-1133">Transmembrane helix</keyword>
<proteinExistence type="predicted"/>
<evidence type="ECO:0000256" key="1">
    <source>
        <dbReference type="SAM" id="Phobius"/>
    </source>
</evidence>
<dbReference type="Proteomes" id="UP001166286">
    <property type="component" value="Unassembled WGS sequence"/>
</dbReference>
<keyword evidence="1" id="KW-0472">Membrane</keyword>
<keyword evidence="1" id="KW-0812">Transmembrane</keyword>
<feature type="transmembrane region" description="Helical" evidence="1">
    <location>
        <begin position="62"/>
        <end position="86"/>
    </location>
</feature>
<evidence type="ECO:0000313" key="3">
    <source>
        <dbReference type="Proteomes" id="UP001166286"/>
    </source>
</evidence>
<organism evidence="2 3">
    <name type="scientific">Cladonia borealis</name>
    <dbReference type="NCBI Taxonomy" id="184061"/>
    <lineage>
        <taxon>Eukaryota</taxon>
        <taxon>Fungi</taxon>
        <taxon>Dikarya</taxon>
        <taxon>Ascomycota</taxon>
        <taxon>Pezizomycotina</taxon>
        <taxon>Lecanoromycetes</taxon>
        <taxon>OSLEUM clade</taxon>
        <taxon>Lecanoromycetidae</taxon>
        <taxon>Lecanorales</taxon>
        <taxon>Lecanorineae</taxon>
        <taxon>Cladoniaceae</taxon>
        <taxon>Cladonia</taxon>
    </lineage>
</organism>
<protein>
    <submittedName>
        <fullName evidence="2">Uncharacterized protein</fullName>
    </submittedName>
</protein>
<accession>A0AA39V5V0</accession>
<dbReference type="EMBL" id="JAFEKC020000009">
    <property type="protein sequence ID" value="KAK0513044.1"/>
    <property type="molecule type" value="Genomic_DNA"/>
</dbReference>
<dbReference type="AlphaFoldDB" id="A0AA39V5V0"/>
<keyword evidence="3" id="KW-1185">Reference proteome</keyword>
<feature type="transmembrane region" description="Helical" evidence="1">
    <location>
        <begin position="93"/>
        <end position="115"/>
    </location>
</feature>
<reference evidence="2" key="1">
    <citation type="submission" date="2023-03" db="EMBL/GenBank/DDBJ databases">
        <title>Complete genome of Cladonia borealis.</title>
        <authorList>
            <person name="Park H."/>
        </authorList>
    </citation>
    <scope>NUCLEOTIDE SEQUENCE</scope>
    <source>
        <strain evidence="2">ANT050790</strain>
    </source>
</reference>
<feature type="transmembrane region" description="Helical" evidence="1">
    <location>
        <begin position="147"/>
        <end position="171"/>
    </location>
</feature>
<name>A0AA39V5V0_9LECA</name>
<sequence length="214" mass="24189">MVSTLSFHDFSWRGDRKWETASRWTVYGPIVVCFILLFSIVQIACGSIWVVQLGSNLSVPMIIQTLLIPGCSFFNAIPSIHLHMLLRNNPPKLALWFSSIFVIVYLTSAILSLAICVPSPTHIPTGLRHAECPQGIPGGPQHGVSRAIWDIMLVFQFFSVVAYAVHGAMAWKVRSVLKAKRESGEVEVVDPDEEERRRQRARDLWKQNYRMEGL</sequence>
<gene>
    <name evidence="2" type="ORF">JMJ35_005061</name>
</gene>